<protein>
    <recommendedName>
        <fullName evidence="7">AAA+ ATPase domain-containing protein</fullName>
    </recommendedName>
</protein>
<dbReference type="GO" id="GO:0006950">
    <property type="term" value="P:response to stress"/>
    <property type="evidence" value="ECO:0007669"/>
    <property type="project" value="UniProtKB-ARBA"/>
</dbReference>
<dbReference type="Proteomes" id="UP001372338">
    <property type="component" value="Unassembled WGS sequence"/>
</dbReference>
<dbReference type="Pfam" id="PF00004">
    <property type="entry name" value="AAA"/>
    <property type="match status" value="1"/>
</dbReference>
<evidence type="ECO:0000259" key="7">
    <source>
        <dbReference type="SMART" id="SM00382"/>
    </source>
</evidence>
<comment type="similarity">
    <text evidence="2">Belongs to the AAA ATPase family. BCS1 subfamily.</text>
</comment>
<evidence type="ECO:0000256" key="2">
    <source>
        <dbReference type="ARBA" id="ARBA00007448"/>
    </source>
</evidence>
<reference evidence="8 9" key="1">
    <citation type="submission" date="2024-01" db="EMBL/GenBank/DDBJ databases">
        <title>The genomes of 5 underutilized Papilionoideae crops provide insights into root nodulation and disease resistanc.</title>
        <authorList>
            <person name="Yuan L."/>
        </authorList>
    </citation>
    <scope>NUCLEOTIDE SEQUENCE [LARGE SCALE GENOMIC DNA]</scope>
    <source>
        <strain evidence="8">ZHUSHIDOU_FW_LH</strain>
        <tissue evidence="8">Leaf</tissue>
    </source>
</reference>
<dbReference type="InterPro" id="IPR025753">
    <property type="entry name" value="AAA_N_dom"/>
</dbReference>
<dbReference type="SMART" id="SM00382">
    <property type="entry name" value="AAA"/>
    <property type="match status" value="1"/>
</dbReference>
<feature type="domain" description="AAA+ ATPase" evidence="7">
    <location>
        <begin position="248"/>
        <end position="398"/>
    </location>
</feature>
<evidence type="ECO:0000256" key="4">
    <source>
        <dbReference type="ARBA" id="ARBA00022842"/>
    </source>
</evidence>
<gene>
    <name evidence="8" type="ORF">RIF29_10606</name>
</gene>
<dbReference type="GO" id="GO:0005524">
    <property type="term" value="F:ATP binding"/>
    <property type="evidence" value="ECO:0007669"/>
    <property type="project" value="UniProtKB-KW"/>
</dbReference>
<evidence type="ECO:0000256" key="6">
    <source>
        <dbReference type="RuleBase" id="RU003651"/>
    </source>
</evidence>
<evidence type="ECO:0000256" key="5">
    <source>
        <dbReference type="ARBA" id="ARBA00049360"/>
    </source>
</evidence>
<proteinExistence type="inferred from homology"/>
<name>A0AAN9IIG3_CROPI</name>
<comment type="catalytic activity">
    <reaction evidence="5">
        <text>ATP + H2O = ADP + phosphate + H(+)</text>
        <dbReference type="Rhea" id="RHEA:13065"/>
        <dbReference type="ChEBI" id="CHEBI:15377"/>
        <dbReference type="ChEBI" id="CHEBI:15378"/>
        <dbReference type="ChEBI" id="CHEBI:30616"/>
        <dbReference type="ChEBI" id="CHEBI:43474"/>
        <dbReference type="ChEBI" id="CHEBI:456216"/>
    </reaction>
</comment>
<dbReference type="PROSITE" id="PS00674">
    <property type="entry name" value="AAA"/>
    <property type="match status" value="1"/>
</dbReference>
<keyword evidence="6" id="KW-0547">Nucleotide-binding</keyword>
<keyword evidence="3" id="KW-0378">Hydrolase</keyword>
<dbReference type="GO" id="GO:0016887">
    <property type="term" value="F:ATP hydrolysis activity"/>
    <property type="evidence" value="ECO:0007669"/>
    <property type="project" value="InterPro"/>
</dbReference>
<dbReference type="InterPro" id="IPR058017">
    <property type="entry name" value="At3g28540-like_C"/>
</dbReference>
<keyword evidence="4" id="KW-0460">Magnesium</keyword>
<evidence type="ECO:0000256" key="3">
    <source>
        <dbReference type="ARBA" id="ARBA00022801"/>
    </source>
</evidence>
<dbReference type="Pfam" id="PF14363">
    <property type="entry name" value="AAA_assoc"/>
    <property type="match status" value="1"/>
</dbReference>
<dbReference type="EMBL" id="JAYWIO010000002">
    <property type="protein sequence ID" value="KAK7282083.1"/>
    <property type="molecule type" value="Genomic_DNA"/>
</dbReference>
<dbReference type="SUPFAM" id="SSF52540">
    <property type="entry name" value="P-loop containing nucleoside triphosphate hydrolases"/>
    <property type="match status" value="1"/>
</dbReference>
<dbReference type="PANTHER" id="PTHR23070">
    <property type="entry name" value="BCS1 AAA-TYPE ATPASE"/>
    <property type="match status" value="1"/>
</dbReference>
<dbReference type="CDD" id="cd19510">
    <property type="entry name" value="RecA-like_BCS1"/>
    <property type="match status" value="1"/>
</dbReference>
<evidence type="ECO:0000313" key="8">
    <source>
        <dbReference type="EMBL" id="KAK7282083.1"/>
    </source>
</evidence>
<keyword evidence="6" id="KW-0067">ATP-binding</keyword>
<accession>A0AAN9IIG3</accession>
<dbReference type="InterPro" id="IPR027417">
    <property type="entry name" value="P-loop_NTPase"/>
</dbReference>
<dbReference type="InterPro" id="IPR003593">
    <property type="entry name" value="AAA+_ATPase"/>
</dbReference>
<dbReference type="InterPro" id="IPR003959">
    <property type="entry name" value="ATPase_AAA_core"/>
</dbReference>
<evidence type="ECO:0000256" key="1">
    <source>
        <dbReference type="ARBA" id="ARBA00001946"/>
    </source>
</evidence>
<evidence type="ECO:0000313" key="9">
    <source>
        <dbReference type="Proteomes" id="UP001372338"/>
    </source>
</evidence>
<comment type="caution">
    <text evidence="8">The sequence shown here is derived from an EMBL/GenBank/DDBJ whole genome shotgun (WGS) entry which is preliminary data.</text>
</comment>
<dbReference type="InterPro" id="IPR003960">
    <property type="entry name" value="ATPase_AAA_CS"/>
</dbReference>
<keyword evidence="9" id="KW-1185">Reference proteome</keyword>
<dbReference type="InterPro" id="IPR050747">
    <property type="entry name" value="Mitochondrial_chaperone_BCS1"/>
</dbReference>
<dbReference type="Gene3D" id="3.40.50.300">
    <property type="entry name" value="P-loop containing nucleotide triphosphate hydrolases"/>
    <property type="match status" value="1"/>
</dbReference>
<sequence length="470" mass="54418">MMMSTLSSMTGLRSVSFSSWFELYAAFSTFMMLLRTAINDLVPSQVRNFITTKLETFFSNYYKSSNQVSLTINQIWDDYNNKHNELFQAAYNYLPTKVGQTYNSLKIGKVDEHKDLMLAVDTTEDVVDIFEGIKFTWRLDEGSEKEQRRDHNNNNKQALKLSFNEKHREIVMDKYIPHVLKTYEAMNAERRILKLNSWSNGYWGDSELSHPATFETLGLEPEMKKMVIDDLERFLKRKEMYKRVGKPWKRGYLLYGPPGTGKSSLIAAMANYLRFDVYDLDLNSVYSNSDLMDAMRSTTKRSIIVLEDIDCNKVVNARSPQPKEELDSDEDAKQDAKFEDAKVERITLSALLNCVDGLWSSYGEERIIIFTTNHVEKIDPALLRPGRMDMHINLSYLKAKAFRVLASNYLEIRDNHPLFEQIEELLERTEITPAEVAEQLIRNEDPDVALSELLKFLSERDTKGQAEKAN</sequence>
<dbReference type="AlphaFoldDB" id="A0AAN9IIG3"/>
<dbReference type="Gene3D" id="6.10.280.40">
    <property type="match status" value="1"/>
</dbReference>
<dbReference type="Pfam" id="PF25568">
    <property type="entry name" value="AAA_lid_At3g28540"/>
    <property type="match status" value="1"/>
</dbReference>
<organism evidence="8 9">
    <name type="scientific">Crotalaria pallida</name>
    <name type="common">Smooth rattlebox</name>
    <name type="synonym">Crotalaria striata</name>
    <dbReference type="NCBI Taxonomy" id="3830"/>
    <lineage>
        <taxon>Eukaryota</taxon>
        <taxon>Viridiplantae</taxon>
        <taxon>Streptophyta</taxon>
        <taxon>Embryophyta</taxon>
        <taxon>Tracheophyta</taxon>
        <taxon>Spermatophyta</taxon>
        <taxon>Magnoliopsida</taxon>
        <taxon>eudicotyledons</taxon>
        <taxon>Gunneridae</taxon>
        <taxon>Pentapetalae</taxon>
        <taxon>rosids</taxon>
        <taxon>fabids</taxon>
        <taxon>Fabales</taxon>
        <taxon>Fabaceae</taxon>
        <taxon>Papilionoideae</taxon>
        <taxon>50 kb inversion clade</taxon>
        <taxon>genistoids sensu lato</taxon>
        <taxon>core genistoids</taxon>
        <taxon>Crotalarieae</taxon>
        <taxon>Crotalaria</taxon>
    </lineage>
</organism>
<comment type="cofactor">
    <cofactor evidence="1">
        <name>Mg(2+)</name>
        <dbReference type="ChEBI" id="CHEBI:18420"/>
    </cofactor>
</comment>